<dbReference type="Gene3D" id="1.10.8.10">
    <property type="entry name" value="DNA helicase RuvA subunit, C-terminal domain"/>
    <property type="match status" value="1"/>
</dbReference>
<name>A0A6A5HQ43_CAERE</name>
<accession>A0A6A5HQ43</accession>
<dbReference type="GeneID" id="78773052"/>
<dbReference type="RefSeq" id="XP_053590999.1">
    <property type="nucleotide sequence ID" value="XM_053722354.1"/>
</dbReference>
<dbReference type="AlphaFoldDB" id="A0A6A5HQ43"/>
<reference evidence="2 3" key="1">
    <citation type="submission" date="2019-12" db="EMBL/GenBank/DDBJ databases">
        <title>Chromosome-level assembly of the Caenorhabditis remanei genome.</title>
        <authorList>
            <person name="Teterina A.A."/>
            <person name="Willis J.H."/>
            <person name="Phillips P.C."/>
        </authorList>
    </citation>
    <scope>NUCLEOTIDE SEQUENCE [LARGE SCALE GENOMIC DNA]</scope>
    <source>
        <strain evidence="2 3">PX506</strain>
        <tissue evidence="2">Whole organism</tissue>
    </source>
</reference>
<dbReference type="PROSITE" id="PS50030">
    <property type="entry name" value="UBA"/>
    <property type="match status" value="1"/>
</dbReference>
<dbReference type="CTD" id="78773052"/>
<dbReference type="PANTHER" id="PTHR10677">
    <property type="entry name" value="UBIQUILIN"/>
    <property type="match status" value="1"/>
</dbReference>
<dbReference type="SUPFAM" id="SSF46934">
    <property type="entry name" value="UBA-like"/>
    <property type="match status" value="1"/>
</dbReference>
<dbReference type="GO" id="GO:0031593">
    <property type="term" value="F:polyubiquitin modification-dependent protein binding"/>
    <property type="evidence" value="ECO:0007669"/>
    <property type="project" value="TreeGrafter"/>
</dbReference>
<gene>
    <name evidence="2" type="ORF">GCK72_000239</name>
</gene>
<dbReference type="FunFam" id="1.10.8.10:FF:000079">
    <property type="entry name" value="Ubiquitin family protein"/>
    <property type="match status" value="1"/>
</dbReference>
<dbReference type="InterPro" id="IPR015496">
    <property type="entry name" value="Ubiquilin"/>
</dbReference>
<sequence>MHKCVDRPDGWQENGEVVRTYCRYYGSGWFTVILKDTVVTERDLTSAAPLNPEQAYASQLEQLQSMGFSDRARNLAALTATLGDLNGAVERLLNSP</sequence>
<evidence type="ECO:0000259" key="1">
    <source>
        <dbReference type="PROSITE" id="PS50030"/>
    </source>
</evidence>
<dbReference type="PANTHER" id="PTHR10677:SF3">
    <property type="entry name" value="FI07626P-RELATED"/>
    <property type="match status" value="1"/>
</dbReference>
<dbReference type="Pfam" id="PF00627">
    <property type="entry name" value="UBA"/>
    <property type="match status" value="1"/>
</dbReference>
<dbReference type="SMART" id="SM00165">
    <property type="entry name" value="UBA"/>
    <property type="match status" value="1"/>
</dbReference>
<dbReference type="InterPro" id="IPR009060">
    <property type="entry name" value="UBA-like_sf"/>
</dbReference>
<proteinExistence type="predicted"/>
<evidence type="ECO:0000313" key="2">
    <source>
        <dbReference type="EMBL" id="KAF1768427.1"/>
    </source>
</evidence>
<dbReference type="EMBL" id="WUAV01000001">
    <property type="protein sequence ID" value="KAF1768427.1"/>
    <property type="molecule type" value="Genomic_DNA"/>
</dbReference>
<dbReference type="CDD" id="cd14399">
    <property type="entry name" value="UBA_PLICs"/>
    <property type="match status" value="1"/>
</dbReference>
<dbReference type="GO" id="GO:0005829">
    <property type="term" value="C:cytosol"/>
    <property type="evidence" value="ECO:0007669"/>
    <property type="project" value="TreeGrafter"/>
</dbReference>
<evidence type="ECO:0000313" key="3">
    <source>
        <dbReference type="Proteomes" id="UP000483820"/>
    </source>
</evidence>
<feature type="domain" description="UBA" evidence="1">
    <location>
        <begin position="49"/>
        <end position="95"/>
    </location>
</feature>
<organism evidence="2 3">
    <name type="scientific">Caenorhabditis remanei</name>
    <name type="common">Caenorhabditis vulgaris</name>
    <dbReference type="NCBI Taxonomy" id="31234"/>
    <lineage>
        <taxon>Eukaryota</taxon>
        <taxon>Metazoa</taxon>
        <taxon>Ecdysozoa</taxon>
        <taxon>Nematoda</taxon>
        <taxon>Chromadorea</taxon>
        <taxon>Rhabditida</taxon>
        <taxon>Rhabditina</taxon>
        <taxon>Rhabditomorpha</taxon>
        <taxon>Rhabditoidea</taxon>
        <taxon>Rhabditidae</taxon>
        <taxon>Peloderinae</taxon>
        <taxon>Caenorhabditis</taxon>
    </lineage>
</organism>
<protein>
    <recommendedName>
        <fullName evidence="1">UBA domain-containing protein</fullName>
    </recommendedName>
</protein>
<dbReference type="GO" id="GO:0006511">
    <property type="term" value="P:ubiquitin-dependent protein catabolic process"/>
    <property type="evidence" value="ECO:0007669"/>
    <property type="project" value="TreeGrafter"/>
</dbReference>
<dbReference type="Proteomes" id="UP000483820">
    <property type="component" value="Chromosome I"/>
</dbReference>
<dbReference type="InterPro" id="IPR015940">
    <property type="entry name" value="UBA"/>
</dbReference>
<comment type="caution">
    <text evidence="2">The sequence shown here is derived from an EMBL/GenBank/DDBJ whole genome shotgun (WGS) entry which is preliminary data.</text>
</comment>
<dbReference type="KEGG" id="crq:GCK72_000239"/>